<dbReference type="SUPFAM" id="SSF51261">
    <property type="entry name" value="Duplicated hybrid motif"/>
    <property type="match status" value="1"/>
</dbReference>
<organism evidence="3 4">
    <name type="scientific">Mycobacteroides salmoniphilum</name>
    <dbReference type="NCBI Taxonomy" id="404941"/>
    <lineage>
        <taxon>Bacteria</taxon>
        <taxon>Bacillati</taxon>
        <taxon>Actinomycetota</taxon>
        <taxon>Actinomycetes</taxon>
        <taxon>Mycobacteriales</taxon>
        <taxon>Mycobacteriaceae</taxon>
        <taxon>Mycobacteroides</taxon>
    </lineage>
</organism>
<dbReference type="InterPro" id="IPR050570">
    <property type="entry name" value="Cell_wall_metabolism_enzyme"/>
</dbReference>
<proteinExistence type="predicted"/>
<dbReference type="InterPro" id="IPR016047">
    <property type="entry name" value="M23ase_b-sheet_dom"/>
</dbReference>
<name>A0A4R8S7J3_9MYCO</name>
<evidence type="ECO:0000313" key="4">
    <source>
        <dbReference type="Proteomes" id="UP000295117"/>
    </source>
</evidence>
<evidence type="ECO:0000313" key="3">
    <source>
        <dbReference type="EMBL" id="TDZ86114.1"/>
    </source>
</evidence>
<dbReference type="EMBL" id="PECH01000004">
    <property type="protein sequence ID" value="TDZ86114.1"/>
    <property type="molecule type" value="Genomic_DNA"/>
</dbReference>
<dbReference type="PANTHER" id="PTHR21666:SF289">
    <property type="entry name" value="L-ALA--D-GLU ENDOPEPTIDASE"/>
    <property type="match status" value="1"/>
</dbReference>
<dbReference type="PANTHER" id="PTHR21666">
    <property type="entry name" value="PEPTIDASE-RELATED"/>
    <property type="match status" value="1"/>
</dbReference>
<feature type="domain" description="M23ase beta-sheet core" evidence="2">
    <location>
        <begin position="120"/>
        <end position="205"/>
    </location>
</feature>
<dbReference type="CDD" id="cd12797">
    <property type="entry name" value="M23_peptidase"/>
    <property type="match status" value="1"/>
</dbReference>
<dbReference type="InterPro" id="IPR011055">
    <property type="entry name" value="Dup_hybrid_motif"/>
</dbReference>
<protein>
    <submittedName>
        <fullName evidence="3">Peptidase family M23</fullName>
    </submittedName>
</protein>
<dbReference type="AlphaFoldDB" id="A0A4R8S7J3"/>
<dbReference type="Gene3D" id="2.70.70.10">
    <property type="entry name" value="Glucose Permease (Domain IIA)"/>
    <property type="match status" value="1"/>
</dbReference>
<reference evidence="3 4" key="1">
    <citation type="journal article" date="2019" name="Sci. Rep.">
        <title>Extended insight into the Mycobacterium chelonae-abscessus complex through whole genome sequencing of Mycobacterium salmoniphilum outbreak and Mycobacterium salmoniphilum-like strains.</title>
        <authorList>
            <person name="Behra P.R.K."/>
            <person name="Das S."/>
            <person name="Pettersson B.M.F."/>
            <person name="Shirreff L."/>
            <person name="DuCote T."/>
            <person name="Jacobsson K.G."/>
            <person name="Ennis D.G."/>
            <person name="Kirsebom L.A."/>
        </authorList>
    </citation>
    <scope>NUCLEOTIDE SEQUENCE [LARGE SCALE GENOMIC DNA]</scope>
    <source>
        <strain evidence="3 4">DE 4585</strain>
    </source>
</reference>
<dbReference type="Pfam" id="PF01551">
    <property type="entry name" value="Peptidase_M23"/>
    <property type="match status" value="1"/>
</dbReference>
<evidence type="ECO:0000259" key="2">
    <source>
        <dbReference type="Pfam" id="PF01551"/>
    </source>
</evidence>
<gene>
    <name evidence="3" type="ORF">DE4585_01437</name>
</gene>
<evidence type="ECO:0000256" key="1">
    <source>
        <dbReference type="ARBA" id="ARBA00022729"/>
    </source>
</evidence>
<keyword evidence="1" id="KW-0732">Signal</keyword>
<comment type="caution">
    <text evidence="3">The sequence shown here is derived from an EMBL/GenBank/DDBJ whole genome shotgun (WGS) entry which is preliminary data.</text>
</comment>
<accession>A0A4R8S7J3</accession>
<dbReference type="GO" id="GO:0004222">
    <property type="term" value="F:metalloendopeptidase activity"/>
    <property type="evidence" value="ECO:0007669"/>
    <property type="project" value="TreeGrafter"/>
</dbReference>
<dbReference type="Proteomes" id="UP000295117">
    <property type="component" value="Unassembled WGS sequence"/>
</dbReference>
<sequence length="235" mass="25185">MLITNSWADARSQPARRVAVLSLHAATSAFRHCRRIAPEPRQLSTEPTRLFPTPPPSGHHDVVWFRALGCPVLILTLAVAVSPMATPAPGDAEDRFGWPLHPRAAITRYFDEPRERWNRGHRGVDMVGAPDQRVVAAGPGIVVYAGSLAGRPLISIEHAGGLRTTYEPVTPLVRPGQRVSEGSVIGTLLSGHPGCPEAACLHWGALRGPASAADYLNPLGLLASTPLRLKPLTRG</sequence>